<gene>
    <name evidence="1" type="ORF">HYN46_04110</name>
</gene>
<dbReference type="RefSeq" id="WP_114898222.1">
    <property type="nucleotide sequence ID" value="NZ_CP031222.1"/>
</dbReference>
<dbReference type="KEGG" id="mbah:HYN46_04110"/>
<evidence type="ECO:0000313" key="2">
    <source>
        <dbReference type="Proteomes" id="UP000253940"/>
    </source>
</evidence>
<dbReference type="Gene3D" id="3.30.930.10">
    <property type="entry name" value="Bira Bifunctional Protein, Domain 2"/>
    <property type="match status" value="1"/>
</dbReference>
<evidence type="ECO:0000313" key="1">
    <source>
        <dbReference type="EMBL" id="AXI02112.1"/>
    </source>
</evidence>
<dbReference type="AlphaFoldDB" id="A0A345P4A3"/>
<dbReference type="Proteomes" id="UP000253940">
    <property type="component" value="Chromosome"/>
</dbReference>
<accession>A0A345P4A3</accession>
<dbReference type="OrthoDB" id="9802326at2"/>
<dbReference type="InterPro" id="IPR045864">
    <property type="entry name" value="aa-tRNA-synth_II/BPL/LPL"/>
</dbReference>
<organism evidence="1 2">
    <name type="scientific">Aquirhabdus parva</name>
    <dbReference type="NCBI Taxonomy" id="2283318"/>
    <lineage>
        <taxon>Bacteria</taxon>
        <taxon>Pseudomonadati</taxon>
        <taxon>Pseudomonadota</taxon>
        <taxon>Gammaproteobacteria</taxon>
        <taxon>Moraxellales</taxon>
        <taxon>Moraxellaceae</taxon>
        <taxon>Aquirhabdus</taxon>
    </lineage>
</organism>
<keyword evidence="2" id="KW-1185">Reference proteome</keyword>
<reference evidence="1 2" key="1">
    <citation type="submission" date="2018-07" db="EMBL/GenBank/DDBJ databases">
        <title>Genome sequencing of Moraxellaceae gen. HYN0046.</title>
        <authorList>
            <person name="Kim M."/>
            <person name="Yi H."/>
        </authorList>
    </citation>
    <scope>NUCLEOTIDE SEQUENCE [LARGE SCALE GENOMIC DNA]</scope>
    <source>
        <strain evidence="1 2">HYN0046</strain>
    </source>
</reference>
<dbReference type="EMBL" id="CP031222">
    <property type="protein sequence ID" value="AXI02112.1"/>
    <property type="molecule type" value="Genomic_DNA"/>
</dbReference>
<sequence>MSIVSLPTVSLGAMHARAVLYANLRDFFRVRQIVEVETAMDDTGDEQTAVFSAMQHLLEAGSGAIYQIGKVFRNEVLDRRHLAEFSVLHWCQPEWDITQALTDITAMFGAIFSGDIEPEQRTYRQAFIPRLGFDPADLSAVELRQQARRLGLNVSLGEDRQAWLDVIFTHFIEPTLGLEMPLFLLYEAAVDAQKRADVYIDGIKVGSVSTANRAVQSGSQYVSVSLGLDRLLMIMLETRQIAKTLSVSQV</sequence>
<name>A0A345P4A3_9GAMM</name>
<protein>
    <submittedName>
        <fullName evidence="1">Uncharacterized protein</fullName>
    </submittedName>
</protein>
<dbReference type="SUPFAM" id="SSF55681">
    <property type="entry name" value="Class II aaRS and biotin synthetases"/>
    <property type="match status" value="1"/>
</dbReference>
<proteinExistence type="predicted"/>